<keyword evidence="2" id="KW-1133">Transmembrane helix</keyword>
<evidence type="ECO:0000313" key="3">
    <source>
        <dbReference type="EMBL" id="KAH6694070.1"/>
    </source>
</evidence>
<reference evidence="3" key="1">
    <citation type="journal article" date="2021" name="Nat. Commun.">
        <title>Genetic determinants of endophytism in the Arabidopsis root mycobiome.</title>
        <authorList>
            <person name="Mesny F."/>
            <person name="Miyauchi S."/>
            <person name="Thiergart T."/>
            <person name="Pickel B."/>
            <person name="Atanasova L."/>
            <person name="Karlsson M."/>
            <person name="Huettel B."/>
            <person name="Barry K.W."/>
            <person name="Haridas S."/>
            <person name="Chen C."/>
            <person name="Bauer D."/>
            <person name="Andreopoulos W."/>
            <person name="Pangilinan J."/>
            <person name="LaButti K."/>
            <person name="Riley R."/>
            <person name="Lipzen A."/>
            <person name="Clum A."/>
            <person name="Drula E."/>
            <person name="Henrissat B."/>
            <person name="Kohler A."/>
            <person name="Grigoriev I.V."/>
            <person name="Martin F.M."/>
            <person name="Hacquard S."/>
        </authorList>
    </citation>
    <scope>NUCLEOTIDE SEQUENCE</scope>
    <source>
        <strain evidence="3">MPI-SDFR-AT-0117</strain>
    </source>
</reference>
<dbReference type="Proteomes" id="UP000770015">
    <property type="component" value="Unassembled WGS sequence"/>
</dbReference>
<feature type="compositionally biased region" description="Polar residues" evidence="1">
    <location>
        <begin position="35"/>
        <end position="44"/>
    </location>
</feature>
<feature type="transmembrane region" description="Helical" evidence="2">
    <location>
        <begin position="95"/>
        <end position="115"/>
    </location>
</feature>
<comment type="caution">
    <text evidence="3">The sequence shown here is derived from an EMBL/GenBank/DDBJ whole genome shotgun (WGS) entry which is preliminary data.</text>
</comment>
<protein>
    <submittedName>
        <fullName evidence="3">Uncharacterized protein</fullName>
    </submittedName>
</protein>
<accession>A0A9P8VI20</accession>
<organism evidence="3 4">
    <name type="scientific">Plectosphaerella plurivora</name>
    <dbReference type="NCBI Taxonomy" id="936078"/>
    <lineage>
        <taxon>Eukaryota</taxon>
        <taxon>Fungi</taxon>
        <taxon>Dikarya</taxon>
        <taxon>Ascomycota</taxon>
        <taxon>Pezizomycotina</taxon>
        <taxon>Sordariomycetes</taxon>
        <taxon>Hypocreomycetidae</taxon>
        <taxon>Glomerellales</taxon>
        <taxon>Plectosphaerellaceae</taxon>
        <taxon>Plectosphaerella</taxon>
    </lineage>
</organism>
<keyword evidence="2" id="KW-0812">Transmembrane</keyword>
<dbReference type="EMBL" id="JAGSXJ010000003">
    <property type="protein sequence ID" value="KAH6694070.1"/>
    <property type="molecule type" value="Genomic_DNA"/>
</dbReference>
<feature type="transmembrane region" description="Helical" evidence="2">
    <location>
        <begin position="121"/>
        <end position="145"/>
    </location>
</feature>
<proteinExistence type="predicted"/>
<evidence type="ECO:0000256" key="1">
    <source>
        <dbReference type="SAM" id="MobiDB-lite"/>
    </source>
</evidence>
<gene>
    <name evidence="3" type="ORF">F5X68DRAFT_200184</name>
</gene>
<feature type="region of interest" description="Disordered" evidence="1">
    <location>
        <begin position="35"/>
        <end position="59"/>
    </location>
</feature>
<name>A0A9P8VI20_9PEZI</name>
<keyword evidence="2" id="KW-0472">Membrane</keyword>
<sequence>MSAPTRGLALRPVCRRQTLQPFVLPSSRTFASLPPKSTLTSKINLSPKPPKPKASGAGKVPLSAATLQNPVLLQLARAKSSTLLYESASHFWMKLSAWSTAITCYTGAGINFYLATTAEGLAWFIPPIYTATSLALAGMGSFFIFGAANIVKSIRAVPTSLMKGGPPSTINPGLTPVHIEVAIKPLLPFRTTPTVITVPPEKLSLGRALYTPTPSEKMVREAELQAKLQKKAQWEKDKQHLMTLPFRDAWRYSKMAFHGVKRALTGGGFVKINVGDRKCKLDMATGWALNDGKTLEALASVQGSGVPKR</sequence>
<evidence type="ECO:0000256" key="2">
    <source>
        <dbReference type="SAM" id="Phobius"/>
    </source>
</evidence>
<dbReference type="OrthoDB" id="4140442at2759"/>
<dbReference type="AlphaFoldDB" id="A0A9P8VI20"/>
<keyword evidence="4" id="KW-1185">Reference proteome</keyword>
<evidence type="ECO:0000313" key="4">
    <source>
        <dbReference type="Proteomes" id="UP000770015"/>
    </source>
</evidence>